<dbReference type="PANTHER" id="PTHR13031:SF0">
    <property type="entry name" value="RIBONUCLEASE P PROTEIN SUBUNIT P30"/>
    <property type="match status" value="1"/>
</dbReference>
<keyword evidence="3" id="KW-0819">tRNA processing</keyword>
<proteinExistence type="inferred from homology"/>
<comment type="similarity">
    <text evidence="2">Belongs to the eukaryotic/archaeal RNase P protein component 3 family.</text>
</comment>
<evidence type="ECO:0000256" key="3">
    <source>
        <dbReference type="ARBA" id="ARBA00022694"/>
    </source>
</evidence>
<dbReference type="Gene3D" id="3.20.20.140">
    <property type="entry name" value="Metal-dependent hydrolases"/>
    <property type="match status" value="1"/>
</dbReference>
<dbReference type="Pfam" id="PF01876">
    <property type="entry name" value="RNase_P_p30"/>
    <property type="match status" value="1"/>
</dbReference>
<dbReference type="InterPro" id="IPR016195">
    <property type="entry name" value="Pol/histidinol_Pase-like"/>
</dbReference>
<evidence type="ECO:0000256" key="1">
    <source>
        <dbReference type="ARBA" id="ARBA00004123"/>
    </source>
</evidence>
<feature type="compositionally biased region" description="Basic and acidic residues" evidence="4">
    <location>
        <begin position="635"/>
        <end position="646"/>
    </location>
</feature>
<dbReference type="InterPro" id="IPR002738">
    <property type="entry name" value="RNase_P_p30"/>
</dbReference>
<sequence>MGFFDLNIPYLESLASDKSTRIKLVTLAMELGYSGIAYNRTIKGVMSDRDRCSIPLLTLSSLLKLSPSLSSSVYFHRDLLGVPLDSPFRQYRRLTVCVDNLSQAQALNSGNHILKTYDFVAVKPMNQSVFDKACEKLEVDIIAIDFSEKLPFRLKIPMVKAAIERGVYFEITYSNLTADIQTRRQMISNAKLLVDWTRGKNLIISSAAPTVFELRGPYDIANLSSLLGLSMERAKAAMSKNCRCLITKALRKRQFYKEAIKVEMVSSGEQVGLDKPLSSDWLKWDPISSGEGDLMLDDIAKSFAACDEVSKAVKAIDFTSVVDSLPSHGFQVKDLMSGANIGSQSQDSTSTVISSAKVIELPILVDGNLEQSDRPDLPVAGQTSLNDTPFENQTSGNQICQKLFFPSDTTKAFTDAAQIRSPSATTEAELSMPSKSDMNVDLIKAKIDDLQSQNGMDFCELRDELSSENITNMSGIELGAACDTDSKVESPTPIMCGDVPADYEDRTLQSSEAVLGRAGDPVDKFYPAVVTEILKDIVHDEDGNLQSSEIVLGSKGDPVDKDVGKVVTKNLKGTSLVLDDLSLHENFTETEQLEKPRVDPVKLLGQVPILEPNNVIRVGDNASDGNSEPPEVTMEEQKQEKADYEFNHQTPAQSVPGKSKAKRRIHHQAFLLPLKRMLSPIPFKKKAHKSRRKAS</sequence>
<evidence type="ECO:0000313" key="6">
    <source>
        <dbReference type="RefSeq" id="XP_048324888.2"/>
    </source>
</evidence>
<reference evidence="6" key="1">
    <citation type="submission" date="2025-08" db="UniProtKB">
        <authorList>
            <consortium name="RefSeq"/>
        </authorList>
    </citation>
    <scope>IDENTIFICATION</scope>
    <source>
        <tissue evidence="6">Seedling</tissue>
    </source>
</reference>
<comment type="subcellular location">
    <subcellularLocation>
        <location evidence="1">Nucleus</location>
    </subcellularLocation>
</comment>
<protein>
    <submittedName>
        <fullName evidence="6">Protein GAMETOPHYTE DEFECTIVE 1</fullName>
    </submittedName>
</protein>
<evidence type="ECO:0000313" key="5">
    <source>
        <dbReference type="Proteomes" id="UP001652623"/>
    </source>
</evidence>
<gene>
    <name evidence="6" type="primary">LOC107434803</name>
</gene>
<dbReference type="Proteomes" id="UP001652623">
    <property type="component" value="Chromosome 10"/>
</dbReference>
<organism evidence="5 6">
    <name type="scientific">Ziziphus jujuba</name>
    <name type="common">Chinese jujube</name>
    <name type="synonym">Ziziphus sativa</name>
    <dbReference type="NCBI Taxonomy" id="326968"/>
    <lineage>
        <taxon>Eukaryota</taxon>
        <taxon>Viridiplantae</taxon>
        <taxon>Streptophyta</taxon>
        <taxon>Embryophyta</taxon>
        <taxon>Tracheophyta</taxon>
        <taxon>Spermatophyta</taxon>
        <taxon>Magnoliopsida</taxon>
        <taxon>eudicotyledons</taxon>
        <taxon>Gunneridae</taxon>
        <taxon>Pentapetalae</taxon>
        <taxon>rosids</taxon>
        <taxon>fabids</taxon>
        <taxon>Rosales</taxon>
        <taxon>Rhamnaceae</taxon>
        <taxon>Paliureae</taxon>
        <taxon>Ziziphus</taxon>
    </lineage>
</organism>
<accession>A0ABM3IB75</accession>
<keyword evidence="5" id="KW-1185">Reference proteome</keyword>
<dbReference type="GeneID" id="107434803"/>
<dbReference type="SUPFAM" id="SSF89550">
    <property type="entry name" value="PHP domain-like"/>
    <property type="match status" value="1"/>
</dbReference>
<feature type="region of interest" description="Disordered" evidence="4">
    <location>
        <begin position="616"/>
        <end position="664"/>
    </location>
</feature>
<evidence type="ECO:0000256" key="4">
    <source>
        <dbReference type="SAM" id="MobiDB-lite"/>
    </source>
</evidence>
<dbReference type="PANTHER" id="PTHR13031">
    <property type="entry name" value="RIBONUCLEASE P SUBUNIT P30"/>
    <property type="match status" value="1"/>
</dbReference>
<dbReference type="RefSeq" id="XP_048324888.2">
    <property type="nucleotide sequence ID" value="XM_048468931.2"/>
</dbReference>
<name>A0ABM3IB75_ZIZJJ</name>
<evidence type="ECO:0000256" key="2">
    <source>
        <dbReference type="ARBA" id="ARBA00007331"/>
    </source>
</evidence>